<dbReference type="Pfam" id="PF13419">
    <property type="entry name" value="HAD_2"/>
    <property type="match status" value="1"/>
</dbReference>
<name>A0A326U537_THEHA</name>
<dbReference type="SUPFAM" id="SSF56784">
    <property type="entry name" value="HAD-like"/>
    <property type="match status" value="1"/>
</dbReference>
<evidence type="ECO:0000313" key="2">
    <source>
        <dbReference type="Proteomes" id="UP000248806"/>
    </source>
</evidence>
<proteinExistence type="predicted"/>
<dbReference type="NCBIfam" id="TIGR01549">
    <property type="entry name" value="HAD-SF-IA-v1"/>
    <property type="match status" value="1"/>
</dbReference>
<dbReference type="Proteomes" id="UP000248806">
    <property type="component" value="Unassembled WGS sequence"/>
</dbReference>
<dbReference type="InterPro" id="IPR050155">
    <property type="entry name" value="HAD-like_hydrolase_sf"/>
</dbReference>
<gene>
    <name evidence="1" type="ORF">EI42_03531</name>
</gene>
<dbReference type="Gene3D" id="3.40.50.1000">
    <property type="entry name" value="HAD superfamily/HAD-like"/>
    <property type="match status" value="1"/>
</dbReference>
<dbReference type="SFLD" id="SFLDS00003">
    <property type="entry name" value="Haloacid_Dehalogenase"/>
    <property type="match status" value="1"/>
</dbReference>
<dbReference type="EMBL" id="QKUF01000012">
    <property type="protein sequence ID" value="PZW27445.1"/>
    <property type="molecule type" value="Genomic_DNA"/>
</dbReference>
<accession>A0A326U537</accession>
<dbReference type="GO" id="GO:0004713">
    <property type="term" value="F:protein tyrosine kinase activity"/>
    <property type="evidence" value="ECO:0007669"/>
    <property type="project" value="TreeGrafter"/>
</dbReference>
<sequence>MKPYRVLLFDLDGTLTDPKPGITRSVQHALKRMGIVENDLDSLVPFIGPPLSDSFQYFYGMDDRQARQAVEFYREYFAVRGLFENAVFPGIVELLQELQMQGTRLMVATSKPTTFALRILDHFQLSPYFEYIAGSELDGSRVKKSEVIAHVLTERSLYDKTEIVMIGDREFDIVGAQKNGLDSIAVKYGYGTAQELESARPTYIVETVQELADLLAERELVS</sequence>
<dbReference type="InterPro" id="IPR036412">
    <property type="entry name" value="HAD-like_sf"/>
</dbReference>
<dbReference type="SFLD" id="SFLDG01129">
    <property type="entry name" value="C1.5:_HAD__Beta-PGM__Phosphata"/>
    <property type="match status" value="1"/>
</dbReference>
<dbReference type="PANTHER" id="PTHR43434:SF20">
    <property type="entry name" value="5'-NUCLEOTIDASE"/>
    <property type="match status" value="1"/>
</dbReference>
<dbReference type="InterPro" id="IPR006439">
    <property type="entry name" value="HAD-SF_hydro_IA"/>
</dbReference>
<reference evidence="1 2" key="1">
    <citation type="submission" date="2018-06" db="EMBL/GenBank/DDBJ databases">
        <title>Genomic Encyclopedia of Archaeal and Bacterial Type Strains, Phase II (KMG-II): from individual species to whole genera.</title>
        <authorList>
            <person name="Goeker M."/>
        </authorList>
    </citation>
    <scope>NUCLEOTIDE SEQUENCE [LARGE SCALE GENOMIC DNA]</scope>
    <source>
        <strain evidence="1 2">ATCC BAA-1881</strain>
    </source>
</reference>
<comment type="caution">
    <text evidence="1">The sequence shown here is derived from an EMBL/GenBank/DDBJ whole genome shotgun (WGS) entry which is preliminary data.</text>
</comment>
<dbReference type="RefSeq" id="WP_111323891.1">
    <property type="nucleotide sequence ID" value="NZ_BIFX01000001.1"/>
</dbReference>
<keyword evidence="2" id="KW-1185">Reference proteome</keyword>
<evidence type="ECO:0000313" key="1">
    <source>
        <dbReference type="EMBL" id="PZW27445.1"/>
    </source>
</evidence>
<dbReference type="CDD" id="cd04302">
    <property type="entry name" value="HAD_5NT"/>
    <property type="match status" value="1"/>
</dbReference>
<protein>
    <submittedName>
        <fullName evidence="1">Phosphoglycolate phosphatase</fullName>
    </submittedName>
</protein>
<dbReference type="InterPro" id="IPR023214">
    <property type="entry name" value="HAD_sf"/>
</dbReference>
<dbReference type="PANTHER" id="PTHR43434">
    <property type="entry name" value="PHOSPHOGLYCOLATE PHOSPHATASE"/>
    <property type="match status" value="1"/>
</dbReference>
<dbReference type="Gene3D" id="1.10.150.240">
    <property type="entry name" value="Putative phosphatase, domain 2"/>
    <property type="match status" value="1"/>
</dbReference>
<dbReference type="SFLD" id="SFLDG01135">
    <property type="entry name" value="C1.5.6:_HAD__Beta-PGM__Phospha"/>
    <property type="match status" value="1"/>
</dbReference>
<dbReference type="OrthoDB" id="9792518at2"/>
<dbReference type="FunFam" id="3.40.50.1000:FF:000022">
    <property type="entry name" value="Phosphoglycolate phosphatase"/>
    <property type="match status" value="1"/>
</dbReference>
<dbReference type="InterPro" id="IPR023198">
    <property type="entry name" value="PGP-like_dom2"/>
</dbReference>
<dbReference type="InterPro" id="IPR041492">
    <property type="entry name" value="HAD_2"/>
</dbReference>
<dbReference type="GO" id="GO:0005829">
    <property type="term" value="C:cytosol"/>
    <property type="evidence" value="ECO:0007669"/>
    <property type="project" value="TreeGrafter"/>
</dbReference>
<dbReference type="AlphaFoldDB" id="A0A326U537"/>
<organism evidence="1 2">
    <name type="scientific">Thermosporothrix hazakensis</name>
    <dbReference type="NCBI Taxonomy" id="644383"/>
    <lineage>
        <taxon>Bacteria</taxon>
        <taxon>Bacillati</taxon>
        <taxon>Chloroflexota</taxon>
        <taxon>Ktedonobacteria</taxon>
        <taxon>Ktedonobacterales</taxon>
        <taxon>Thermosporotrichaceae</taxon>
        <taxon>Thermosporothrix</taxon>
    </lineage>
</organism>